<dbReference type="PANTHER" id="PTHR43692:SF1">
    <property type="entry name" value="UDP-N-ACETYLMURAMOYLALANINE--D-GLUTAMATE LIGASE"/>
    <property type="match status" value="1"/>
</dbReference>
<evidence type="ECO:0000256" key="16">
    <source>
        <dbReference type="ARBA" id="ARBA00047632"/>
    </source>
</evidence>
<evidence type="ECO:0000313" key="22">
    <source>
        <dbReference type="Proteomes" id="UP001208029"/>
    </source>
</evidence>
<dbReference type="Gene3D" id="3.90.190.20">
    <property type="entry name" value="Mur ligase, C-terminal domain"/>
    <property type="match status" value="1"/>
</dbReference>
<evidence type="ECO:0000256" key="9">
    <source>
        <dbReference type="ARBA" id="ARBA00022741"/>
    </source>
</evidence>
<dbReference type="GO" id="GO:0005737">
    <property type="term" value="C:cytoplasm"/>
    <property type="evidence" value="ECO:0007669"/>
    <property type="project" value="UniProtKB-SubCell"/>
</dbReference>
<dbReference type="Proteomes" id="UP001208029">
    <property type="component" value="Unassembled WGS sequence"/>
</dbReference>
<reference evidence="21" key="1">
    <citation type="journal article" date="2022" name="Med Res Arch">
        <title>Genomic identification of streptococcal strains and relation to clinical characteristics. A substudy to The Partial Oral Treatment of Endocarditis (POET) Trial.</title>
        <authorList>
            <person name="Christensen J."/>
            <person name="Jensen C."/>
            <person name="Dargis R."/>
            <person name="Nielsen X."/>
            <person name="Pries- Heje M."/>
            <person name="Wiingaard C."/>
            <person name="Ihlemann N."/>
            <person name="Gill S."/>
            <person name="Bruun N."/>
            <person name="Elming H."/>
            <person name="Povlsen J."/>
            <person name="Madsen T."/>
            <person name="Jensen K."/>
            <person name="Fuursted K."/>
            <person name="Ostergaard L."/>
            <person name="Christiansen U."/>
            <person name="Rosenvinge F."/>
            <person name="Helweg-Larsen J."/>
            <person name="Fosbol E."/>
            <person name="Kober L."/>
            <person name="Torp-Pedersen C."/>
            <person name="Tonder N."/>
            <person name="Moser C."/>
            <person name="Iversen K."/>
            <person name="Bundgaard H."/>
        </authorList>
    </citation>
    <scope>NUCLEOTIDE SEQUENCE</scope>
    <source>
        <strain evidence="21">K13014465</strain>
    </source>
</reference>
<comment type="subcellular location">
    <subcellularLocation>
        <location evidence="2 17 18">Cytoplasm</location>
    </subcellularLocation>
</comment>
<evidence type="ECO:0000256" key="14">
    <source>
        <dbReference type="ARBA" id="ARBA00030398"/>
    </source>
</evidence>
<feature type="domain" description="Mur ligase central" evidence="20">
    <location>
        <begin position="117"/>
        <end position="290"/>
    </location>
</feature>
<evidence type="ECO:0000313" key="21">
    <source>
        <dbReference type="EMBL" id="MCY7221555.1"/>
    </source>
</evidence>
<dbReference type="GO" id="GO:0009252">
    <property type="term" value="P:peptidoglycan biosynthetic process"/>
    <property type="evidence" value="ECO:0007669"/>
    <property type="project" value="UniProtKB-UniRule"/>
</dbReference>
<dbReference type="GO" id="GO:0005524">
    <property type="term" value="F:ATP binding"/>
    <property type="evidence" value="ECO:0007669"/>
    <property type="project" value="UniProtKB-UniRule"/>
</dbReference>
<dbReference type="EMBL" id="JAKUYZ010000009">
    <property type="protein sequence ID" value="MCY7221555.1"/>
    <property type="molecule type" value="Genomic_DNA"/>
</dbReference>
<accession>A0AAW5WMS1</accession>
<comment type="catalytic activity">
    <reaction evidence="16 17 18">
        <text>UDP-N-acetyl-alpha-D-muramoyl-L-alanine + D-glutamate + ATP = UDP-N-acetyl-alpha-D-muramoyl-L-alanyl-D-glutamate + ADP + phosphate + H(+)</text>
        <dbReference type="Rhea" id="RHEA:16429"/>
        <dbReference type="ChEBI" id="CHEBI:15378"/>
        <dbReference type="ChEBI" id="CHEBI:29986"/>
        <dbReference type="ChEBI" id="CHEBI:30616"/>
        <dbReference type="ChEBI" id="CHEBI:43474"/>
        <dbReference type="ChEBI" id="CHEBI:83898"/>
        <dbReference type="ChEBI" id="CHEBI:83900"/>
        <dbReference type="ChEBI" id="CHEBI:456216"/>
        <dbReference type="EC" id="6.3.2.9"/>
    </reaction>
</comment>
<comment type="caution">
    <text evidence="21">The sequence shown here is derived from an EMBL/GenBank/DDBJ whole genome shotgun (WGS) entry which is preliminary data.</text>
</comment>
<dbReference type="GO" id="GO:0008764">
    <property type="term" value="F:UDP-N-acetylmuramoylalanine-D-glutamate ligase activity"/>
    <property type="evidence" value="ECO:0007669"/>
    <property type="project" value="UniProtKB-UniRule"/>
</dbReference>
<dbReference type="InterPro" id="IPR004101">
    <property type="entry name" value="Mur_ligase_C"/>
</dbReference>
<dbReference type="GO" id="GO:0051301">
    <property type="term" value="P:cell division"/>
    <property type="evidence" value="ECO:0007669"/>
    <property type="project" value="UniProtKB-KW"/>
</dbReference>
<dbReference type="InterPro" id="IPR013221">
    <property type="entry name" value="Mur_ligase_cen"/>
</dbReference>
<dbReference type="Pfam" id="PF02875">
    <property type="entry name" value="Mur_ligase_C"/>
    <property type="match status" value="1"/>
</dbReference>
<dbReference type="Pfam" id="PF08245">
    <property type="entry name" value="Mur_ligase_M"/>
    <property type="match status" value="1"/>
</dbReference>
<dbReference type="InterPro" id="IPR036565">
    <property type="entry name" value="Mur-like_cat_sf"/>
</dbReference>
<sequence>MKTISKFANKKVLVLGLAKSGESAARLLDKLGAIVTVNDGKPFEENPAAQSLLEEGIKVVTGGHPLELLDEDFEWMVKNPGIPYNNPMVMRALEKKIPVITEVELAYLISDAPIIGITGSNGKTTTTTMIAEVLTAGGQNGLLSGNIGFPASQVAQNAGERDTLVMELSSFQLMGIEAFHPEIAVITNLMPTHLDYHGSFEEYVAAKWNIQKNMTASDYVVLNFNQDLAKELAKKTVAKVLPFSTQEKVDGAYLDGDVLTFRGEAIMKASELGVPGSHNVENALATIAVAKLRGIDNQVIRETLAHFGGVKHRLQYVGEINQVKFYNDSKSTNILATQKALSGFDNSKVILIAGGLDRGNEFDELVPDIKGLKKMVILGESAARVKRAADQAEVSYLDASDIRDATRKAFSVAEPGDVVLLSPANASWDMYKNFEVRGDEFLAVFKELKG</sequence>
<keyword evidence="17 18" id="KW-0132">Cell division</keyword>
<dbReference type="Gene3D" id="3.40.1190.10">
    <property type="entry name" value="Mur-like, catalytic domain"/>
    <property type="match status" value="1"/>
</dbReference>
<dbReference type="PANTHER" id="PTHR43692">
    <property type="entry name" value="UDP-N-ACETYLMURAMOYLALANINE--D-GLUTAMATE LIGASE"/>
    <property type="match status" value="1"/>
</dbReference>
<dbReference type="SUPFAM" id="SSF53244">
    <property type="entry name" value="MurD-like peptide ligases, peptide-binding domain"/>
    <property type="match status" value="1"/>
</dbReference>
<keyword evidence="7 17" id="KW-0963">Cytoplasm</keyword>
<evidence type="ECO:0000256" key="4">
    <source>
        <dbReference type="ARBA" id="ARBA00010416"/>
    </source>
</evidence>
<keyword evidence="17 18" id="KW-0131">Cell cycle</keyword>
<feature type="domain" description="Mur ligase C-terminal" evidence="19">
    <location>
        <begin position="312"/>
        <end position="424"/>
    </location>
</feature>
<dbReference type="HAMAP" id="MF_00639">
    <property type="entry name" value="MurD"/>
    <property type="match status" value="1"/>
</dbReference>
<evidence type="ECO:0000256" key="7">
    <source>
        <dbReference type="ARBA" id="ARBA00022490"/>
    </source>
</evidence>
<dbReference type="NCBIfam" id="TIGR01087">
    <property type="entry name" value="murD"/>
    <property type="match status" value="1"/>
</dbReference>
<evidence type="ECO:0000256" key="6">
    <source>
        <dbReference type="ARBA" id="ARBA00015655"/>
    </source>
</evidence>
<comment type="similarity">
    <text evidence="4 17">Belongs to the MurCDEF family.</text>
</comment>
<feature type="binding site" evidence="17">
    <location>
        <begin position="119"/>
        <end position="125"/>
    </location>
    <ligand>
        <name>ATP</name>
        <dbReference type="ChEBI" id="CHEBI:30616"/>
    </ligand>
</feature>
<evidence type="ECO:0000256" key="1">
    <source>
        <dbReference type="ARBA" id="ARBA00002734"/>
    </source>
</evidence>
<evidence type="ECO:0000256" key="15">
    <source>
        <dbReference type="ARBA" id="ARBA00032324"/>
    </source>
</evidence>
<dbReference type="GO" id="GO:0071555">
    <property type="term" value="P:cell wall organization"/>
    <property type="evidence" value="ECO:0007669"/>
    <property type="project" value="UniProtKB-KW"/>
</dbReference>
<dbReference type="InterPro" id="IPR005762">
    <property type="entry name" value="MurD"/>
</dbReference>
<dbReference type="Gene3D" id="3.40.50.720">
    <property type="entry name" value="NAD(P)-binding Rossmann-like Domain"/>
    <property type="match status" value="1"/>
</dbReference>
<comment type="pathway">
    <text evidence="3 17 18">Cell wall biogenesis; peptidoglycan biosynthesis.</text>
</comment>
<evidence type="ECO:0000256" key="3">
    <source>
        <dbReference type="ARBA" id="ARBA00004752"/>
    </source>
</evidence>
<evidence type="ECO:0000256" key="17">
    <source>
        <dbReference type="HAMAP-Rule" id="MF_00639"/>
    </source>
</evidence>
<gene>
    <name evidence="17 21" type="primary">murD</name>
    <name evidence="21" type="ORF">MK546_05545</name>
</gene>
<keyword evidence="13 17" id="KW-0961">Cell wall biogenesis/degradation</keyword>
<evidence type="ECO:0000256" key="10">
    <source>
        <dbReference type="ARBA" id="ARBA00022840"/>
    </source>
</evidence>
<comment type="function">
    <text evidence="1 17 18">Cell wall formation. Catalyzes the addition of glutamate to the nucleotide precursor UDP-N-acetylmuramoyl-L-alanine (UMA).</text>
</comment>
<evidence type="ECO:0000259" key="19">
    <source>
        <dbReference type="Pfam" id="PF02875"/>
    </source>
</evidence>
<keyword evidence="10 17" id="KW-0067">ATP-binding</keyword>
<evidence type="ECO:0000256" key="2">
    <source>
        <dbReference type="ARBA" id="ARBA00004496"/>
    </source>
</evidence>
<name>A0AAW5WMS1_STRCR</name>
<dbReference type="AlphaFoldDB" id="A0AAW5WMS1"/>
<evidence type="ECO:0000256" key="11">
    <source>
        <dbReference type="ARBA" id="ARBA00022960"/>
    </source>
</evidence>
<dbReference type="RefSeq" id="WP_268731524.1">
    <property type="nucleotide sequence ID" value="NZ_JAKUYZ010000009.1"/>
</dbReference>
<evidence type="ECO:0000256" key="12">
    <source>
        <dbReference type="ARBA" id="ARBA00022984"/>
    </source>
</evidence>
<organism evidence="21 22">
    <name type="scientific">Streptococcus cristatus</name>
    <dbReference type="NCBI Taxonomy" id="45634"/>
    <lineage>
        <taxon>Bacteria</taxon>
        <taxon>Bacillati</taxon>
        <taxon>Bacillota</taxon>
        <taxon>Bacilli</taxon>
        <taxon>Lactobacillales</taxon>
        <taxon>Streptococcaceae</taxon>
        <taxon>Streptococcus</taxon>
    </lineage>
</organism>
<keyword evidence="11 17" id="KW-0133">Cell shape</keyword>
<keyword evidence="12 17" id="KW-0573">Peptidoglycan synthesis</keyword>
<dbReference type="InterPro" id="IPR036615">
    <property type="entry name" value="Mur_ligase_C_dom_sf"/>
</dbReference>
<keyword evidence="8 17" id="KW-0436">Ligase</keyword>
<reference evidence="21" key="2">
    <citation type="submission" date="2022-02" db="EMBL/GenBank/DDBJ databases">
        <authorList>
            <person name="Christensen J.J.E."/>
            <person name="Jensen C.S."/>
            <person name="Nielsen X.C."/>
            <person name="Dargis R."/>
        </authorList>
    </citation>
    <scope>NUCLEOTIDE SEQUENCE</scope>
    <source>
        <strain evidence="21">K13014465</strain>
    </source>
</reference>
<keyword evidence="9 17" id="KW-0547">Nucleotide-binding</keyword>
<evidence type="ECO:0000256" key="8">
    <source>
        <dbReference type="ARBA" id="ARBA00022598"/>
    </source>
</evidence>
<evidence type="ECO:0000256" key="5">
    <source>
        <dbReference type="ARBA" id="ARBA00012212"/>
    </source>
</evidence>
<proteinExistence type="inferred from homology"/>
<evidence type="ECO:0000256" key="18">
    <source>
        <dbReference type="RuleBase" id="RU003664"/>
    </source>
</evidence>
<evidence type="ECO:0000259" key="20">
    <source>
        <dbReference type="Pfam" id="PF08245"/>
    </source>
</evidence>
<evidence type="ECO:0000256" key="13">
    <source>
        <dbReference type="ARBA" id="ARBA00023316"/>
    </source>
</evidence>
<dbReference type="GO" id="GO:0008360">
    <property type="term" value="P:regulation of cell shape"/>
    <property type="evidence" value="ECO:0007669"/>
    <property type="project" value="UniProtKB-KW"/>
</dbReference>
<dbReference type="SUPFAM" id="SSF53623">
    <property type="entry name" value="MurD-like peptide ligases, catalytic domain"/>
    <property type="match status" value="1"/>
</dbReference>
<dbReference type="Pfam" id="PF21799">
    <property type="entry name" value="MurD-like_N"/>
    <property type="match status" value="1"/>
</dbReference>
<dbReference type="SUPFAM" id="SSF51984">
    <property type="entry name" value="MurCD N-terminal domain"/>
    <property type="match status" value="1"/>
</dbReference>
<dbReference type="EC" id="6.3.2.9" evidence="5 17"/>
<protein>
    <recommendedName>
        <fullName evidence="6 17">UDP-N-acetylmuramoylalanine--D-glutamate ligase</fullName>
        <ecNumber evidence="5 17">6.3.2.9</ecNumber>
    </recommendedName>
    <alternativeName>
        <fullName evidence="15 17">D-glutamic acid-adding enzyme</fullName>
    </alternativeName>
    <alternativeName>
        <fullName evidence="14 17">UDP-N-acetylmuramoyl-L-alanyl-D-glutamate synthetase</fullName>
    </alternativeName>
</protein>